<feature type="coiled-coil region" evidence="1">
    <location>
        <begin position="413"/>
        <end position="447"/>
    </location>
</feature>
<evidence type="ECO:0000313" key="3">
    <source>
        <dbReference type="EMBL" id="ORY79114.1"/>
    </source>
</evidence>
<keyword evidence="4" id="KW-1185">Reference proteome</keyword>
<comment type="caution">
    <text evidence="3">The sequence shown here is derived from an EMBL/GenBank/DDBJ whole genome shotgun (WGS) entry which is preliminary data.</text>
</comment>
<feature type="compositionally biased region" description="Polar residues" evidence="2">
    <location>
        <begin position="101"/>
        <end position="128"/>
    </location>
</feature>
<sequence length="597" mass="68838">MLYYSNDELLELLESTNGARVYHFRRNSYPTIIYKDSNQGNNLTFILNMAKKNNNNIQDPNKNTQEASGIIGDSSKKNTSATQPKEGDGKQEKPSVISEDISGTKSKLNNSAVHSSQNSGKNTVTKVTENAEKTEKHNTAIIHKNNKLNPSQEISKNDNLQPSTDNIVQNNYLLLPHEEDISMGESEDLSEVEKYFDSLPPVNPTFESPYKNPYGGSGPISSFNINNPGSTFLLANNSLFQELQKQLLLQQKQIEMLTQQLNLHKTFDNNAIKYEKLHNKRNRDEIESLDSQLYNTQDKVENMNKQLISIKNNTNNQINRLNNNFEYNEKILEDTQKAIKEENERITQQGKLIEEINNKVIQISNNNALTLKGKVAEDNISQLKINKCNKELEILKADMDLKFHMQNDLIDKYSKVEDSLKLITQQLNHYQNEVDNIQNQIELSDTDLSKDKLNELIKTQESFSKKFNDTFTSLNNIKISNKEIEHNFHKQIKAISDNISNYNIDLSNDLLQFEYKKLVEKHPKTTKFFKYKCVDNKITLYISDLKYNNLVNRLILKSYEDLWSKQSGLAEPTVDNLSYYIDNNFDGWKLSSEEEEE</sequence>
<feature type="non-terminal residue" evidence="3">
    <location>
        <position position="597"/>
    </location>
</feature>
<gene>
    <name evidence="3" type="ORF">LY90DRAFT_625387</name>
</gene>
<organism evidence="3 4">
    <name type="scientific">Neocallimastix californiae</name>
    <dbReference type="NCBI Taxonomy" id="1754190"/>
    <lineage>
        <taxon>Eukaryota</taxon>
        <taxon>Fungi</taxon>
        <taxon>Fungi incertae sedis</taxon>
        <taxon>Chytridiomycota</taxon>
        <taxon>Chytridiomycota incertae sedis</taxon>
        <taxon>Neocallimastigomycetes</taxon>
        <taxon>Neocallimastigales</taxon>
        <taxon>Neocallimastigaceae</taxon>
        <taxon>Neocallimastix</taxon>
    </lineage>
</organism>
<feature type="region of interest" description="Disordered" evidence="2">
    <location>
        <begin position="54"/>
        <end position="135"/>
    </location>
</feature>
<evidence type="ECO:0000256" key="2">
    <source>
        <dbReference type="SAM" id="MobiDB-lite"/>
    </source>
</evidence>
<proteinExistence type="predicted"/>
<keyword evidence="1" id="KW-0175">Coiled coil</keyword>
<dbReference type="Proteomes" id="UP000193920">
    <property type="component" value="Unassembled WGS sequence"/>
</dbReference>
<feature type="compositionally biased region" description="Low complexity" evidence="2">
    <location>
        <begin position="54"/>
        <end position="63"/>
    </location>
</feature>
<protein>
    <submittedName>
        <fullName evidence="3">Uncharacterized protein</fullName>
    </submittedName>
</protein>
<evidence type="ECO:0000256" key="1">
    <source>
        <dbReference type="SAM" id="Coils"/>
    </source>
</evidence>
<dbReference type="EMBL" id="MCOG01000015">
    <property type="protein sequence ID" value="ORY79114.1"/>
    <property type="molecule type" value="Genomic_DNA"/>
</dbReference>
<evidence type="ECO:0000313" key="4">
    <source>
        <dbReference type="Proteomes" id="UP000193920"/>
    </source>
</evidence>
<dbReference type="AlphaFoldDB" id="A0A1Y2F6K0"/>
<accession>A0A1Y2F6K0</accession>
<name>A0A1Y2F6K0_9FUNG</name>
<reference evidence="3 4" key="1">
    <citation type="submission" date="2016-08" db="EMBL/GenBank/DDBJ databases">
        <title>A Parts List for Fungal Cellulosomes Revealed by Comparative Genomics.</title>
        <authorList>
            <consortium name="DOE Joint Genome Institute"/>
            <person name="Haitjema C.H."/>
            <person name="Gilmore S.P."/>
            <person name="Henske J.K."/>
            <person name="Solomon K.V."/>
            <person name="De Groot R."/>
            <person name="Kuo A."/>
            <person name="Mondo S.J."/>
            <person name="Salamov A.A."/>
            <person name="Labutti K."/>
            <person name="Zhao Z."/>
            <person name="Chiniquy J."/>
            <person name="Barry K."/>
            <person name="Brewer H.M."/>
            <person name="Purvine S.O."/>
            <person name="Wright A.T."/>
            <person name="Boxma B."/>
            <person name="Van Alen T."/>
            <person name="Hackstein J.H."/>
            <person name="Baker S.E."/>
            <person name="Grigoriev I.V."/>
            <person name="O'Malley M.A."/>
        </authorList>
    </citation>
    <scope>NUCLEOTIDE SEQUENCE [LARGE SCALE GENOMIC DNA]</scope>
    <source>
        <strain evidence="3 4">G1</strain>
    </source>
</reference>
<feature type="coiled-coil region" evidence="1">
    <location>
        <begin position="286"/>
        <end position="359"/>
    </location>
</feature>